<evidence type="ECO:0000256" key="1">
    <source>
        <dbReference type="SAM" id="MobiDB-lite"/>
    </source>
</evidence>
<reference evidence="2 3" key="1">
    <citation type="journal article" date="2013" name="Nat. Commun.">
        <title>The evolution and pathogenic mechanisms of the rice sheath blight pathogen.</title>
        <authorList>
            <person name="Zheng A."/>
            <person name="Lin R."/>
            <person name="Xu L."/>
            <person name="Qin P."/>
            <person name="Tang C."/>
            <person name="Ai P."/>
            <person name="Zhang D."/>
            <person name="Liu Y."/>
            <person name="Sun Z."/>
            <person name="Feng H."/>
            <person name="Wang Y."/>
            <person name="Chen Y."/>
            <person name="Liang X."/>
            <person name="Fu R."/>
            <person name="Li Q."/>
            <person name="Zhang J."/>
            <person name="Yu X."/>
            <person name="Xie Z."/>
            <person name="Ding L."/>
            <person name="Guan P."/>
            <person name="Tang J."/>
            <person name="Liang Y."/>
            <person name="Wang S."/>
            <person name="Deng Q."/>
            <person name="Li S."/>
            <person name="Zhu J."/>
            <person name="Wang L."/>
            <person name="Liu H."/>
            <person name="Li P."/>
        </authorList>
    </citation>
    <scope>NUCLEOTIDE SEQUENCE [LARGE SCALE GENOMIC DNA]</scope>
    <source>
        <strain evidence="3">AG-1 IA</strain>
    </source>
</reference>
<evidence type="ECO:0000313" key="3">
    <source>
        <dbReference type="Proteomes" id="UP000011668"/>
    </source>
</evidence>
<proteinExistence type="predicted"/>
<dbReference type="EMBL" id="AFRT01000542">
    <property type="protein sequence ID" value="ELU43444.1"/>
    <property type="molecule type" value="Genomic_DNA"/>
</dbReference>
<feature type="region of interest" description="Disordered" evidence="1">
    <location>
        <begin position="1"/>
        <end position="62"/>
    </location>
</feature>
<comment type="caution">
    <text evidence="2">The sequence shown here is derived from an EMBL/GenBank/DDBJ whole genome shotgun (WGS) entry which is preliminary data.</text>
</comment>
<organism evidence="2 3">
    <name type="scientific">Thanatephorus cucumeris (strain AG1-IA)</name>
    <name type="common">Rice sheath blight fungus</name>
    <name type="synonym">Rhizoctonia solani</name>
    <dbReference type="NCBI Taxonomy" id="983506"/>
    <lineage>
        <taxon>Eukaryota</taxon>
        <taxon>Fungi</taxon>
        <taxon>Dikarya</taxon>
        <taxon>Basidiomycota</taxon>
        <taxon>Agaricomycotina</taxon>
        <taxon>Agaricomycetes</taxon>
        <taxon>Cantharellales</taxon>
        <taxon>Ceratobasidiaceae</taxon>
        <taxon>Rhizoctonia</taxon>
        <taxon>Rhizoctonia solani AG-1</taxon>
    </lineage>
</organism>
<dbReference type="HOGENOM" id="CLU_2198794_0_0_1"/>
<accession>L8X490</accession>
<feature type="compositionally biased region" description="Polar residues" evidence="1">
    <location>
        <begin position="1"/>
        <end position="18"/>
    </location>
</feature>
<evidence type="ECO:0000313" key="2">
    <source>
        <dbReference type="EMBL" id="ELU43444.1"/>
    </source>
</evidence>
<dbReference type="AlphaFoldDB" id="L8X490"/>
<gene>
    <name evidence="2" type="ORF">AG1IA_02526</name>
</gene>
<sequence>MANAGRSTAQGSDLSSIWDSLGLPHPNGAEGCATDFKDKAQAERAPVQSERRRPHLRQQASGRFTSPQLLQFLCTPVILLTFISSPTPPSTPLAPFALVDIRKRPAVS</sequence>
<keyword evidence="3" id="KW-1185">Reference proteome</keyword>
<protein>
    <submittedName>
        <fullName evidence="2">Snurportin1 domain-containing protein</fullName>
    </submittedName>
</protein>
<dbReference type="Proteomes" id="UP000011668">
    <property type="component" value="Unassembled WGS sequence"/>
</dbReference>
<name>L8X490_THACA</name>